<feature type="binding site" evidence="7">
    <location>
        <begin position="71"/>
        <end position="73"/>
    </location>
    <ligand>
        <name>substrate</name>
    </ligand>
</feature>
<keyword evidence="4 7" id="KW-0460">Magnesium</keyword>
<feature type="binding site" evidence="7">
    <location>
        <position position="84"/>
    </location>
    <ligand>
        <name>substrate</name>
    </ligand>
</feature>
<comment type="cofactor">
    <cofactor evidence="7">
        <name>Mg(2+)</name>
        <dbReference type="ChEBI" id="CHEBI:18420"/>
    </cofactor>
</comment>
<dbReference type="InterPro" id="IPR036157">
    <property type="entry name" value="dUTPase-like_sf"/>
</dbReference>
<evidence type="ECO:0000256" key="1">
    <source>
        <dbReference type="ARBA" id="ARBA00006581"/>
    </source>
</evidence>
<dbReference type="HAMAP" id="MF_00116">
    <property type="entry name" value="dUTPase_bact"/>
    <property type="match status" value="1"/>
</dbReference>
<evidence type="ECO:0000256" key="2">
    <source>
        <dbReference type="ARBA" id="ARBA00022723"/>
    </source>
</evidence>
<proteinExistence type="inferred from homology"/>
<dbReference type="GO" id="GO:0006226">
    <property type="term" value="P:dUMP biosynthetic process"/>
    <property type="evidence" value="ECO:0007669"/>
    <property type="project" value="UniProtKB-UniRule"/>
</dbReference>
<keyword evidence="5 7" id="KW-0546">Nucleotide metabolism</keyword>
<evidence type="ECO:0000313" key="10">
    <source>
        <dbReference type="Proteomes" id="UP000184442"/>
    </source>
</evidence>
<dbReference type="STRING" id="1122184.SAMN02745176_03095"/>
<feature type="binding site" evidence="7">
    <location>
        <begin position="88"/>
        <end position="90"/>
    </location>
    <ligand>
        <name>substrate</name>
    </ligand>
</feature>
<dbReference type="NCBIfam" id="TIGR00576">
    <property type="entry name" value="dut"/>
    <property type="match status" value="1"/>
</dbReference>
<reference evidence="9 10" key="1">
    <citation type="submission" date="2016-11" db="EMBL/GenBank/DDBJ databases">
        <authorList>
            <person name="Jaros S."/>
            <person name="Januszkiewicz K."/>
            <person name="Wedrychowicz H."/>
        </authorList>
    </citation>
    <scope>NUCLEOTIDE SEQUENCE [LARGE SCALE GENOMIC DNA]</scope>
    <source>
        <strain evidence="9 10">DSM 19022</strain>
    </source>
</reference>
<dbReference type="Gene3D" id="2.70.40.10">
    <property type="match status" value="1"/>
</dbReference>
<evidence type="ECO:0000256" key="4">
    <source>
        <dbReference type="ARBA" id="ARBA00022842"/>
    </source>
</evidence>
<comment type="pathway">
    <text evidence="7">Pyrimidine metabolism; dUMP biosynthesis; dUMP from dCTP (dUTP route): step 2/2.</text>
</comment>
<keyword evidence="2 7" id="KW-0479">Metal-binding</keyword>
<keyword evidence="3 7" id="KW-0378">Hydrolase</keyword>
<dbReference type="PANTHER" id="PTHR11241:SF0">
    <property type="entry name" value="DEOXYURIDINE 5'-TRIPHOSPHATE NUCLEOTIDOHYDROLASE"/>
    <property type="match status" value="1"/>
</dbReference>
<dbReference type="AlphaFoldDB" id="A0A1M6I5M6"/>
<comment type="function">
    <text evidence="7">This enzyme is involved in nucleotide metabolism: it produces dUMP, the immediate precursor of thymidine nucleotides and it decreases the intracellular concentration of dUTP so that uracil cannot be incorporated into DNA.</text>
</comment>
<dbReference type="SUPFAM" id="SSF51283">
    <property type="entry name" value="dUTPase-like"/>
    <property type="match status" value="1"/>
</dbReference>
<dbReference type="GO" id="GO:0046081">
    <property type="term" value="P:dUTP catabolic process"/>
    <property type="evidence" value="ECO:0007669"/>
    <property type="project" value="InterPro"/>
</dbReference>
<dbReference type="Pfam" id="PF00692">
    <property type="entry name" value="dUTPase"/>
    <property type="match status" value="1"/>
</dbReference>
<keyword evidence="10" id="KW-1185">Reference proteome</keyword>
<accession>A0A1M6I5M6</accession>
<dbReference type="UniPathway" id="UPA00610">
    <property type="reaction ID" value="UER00666"/>
</dbReference>
<dbReference type="Proteomes" id="UP000184442">
    <property type="component" value="Unassembled WGS sequence"/>
</dbReference>
<dbReference type="GO" id="GO:0004170">
    <property type="term" value="F:dUTP diphosphatase activity"/>
    <property type="evidence" value="ECO:0007669"/>
    <property type="project" value="UniProtKB-UniRule"/>
</dbReference>
<dbReference type="EC" id="3.6.1.23" evidence="7"/>
<comment type="catalytic activity">
    <reaction evidence="6 7">
        <text>dUTP + H2O = dUMP + diphosphate + H(+)</text>
        <dbReference type="Rhea" id="RHEA:10248"/>
        <dbReference type="ChEBI" id="CHEBI:15377"/>
        <dbReference type="ChEBI" id="CHEBI:15378"/>
        <dbReference type="ChEBI" id="CHEBI:33019"/>
        <dbReference type="ChEBI" id="CHEBI:61555"/>
        <dbReference type="ChEBI" id="CHEBI:246422"/>
        <dbReference type="EC" id="3.6.1.23"/>
    </reaction>
</comment>
<evidence type="ECO:0000256" key="3">
    <source>
        <dbReference type="ARBA" id="ARBA00022801"/>
    </source>
</evidence>
<protein>
    <recommendedName>
        <fullName evidence="7">Deoxyuridine 5'-triphosphate nucleotidohydrolase</fullName>
        <shortName evidence="7">dUTPase</shortName>
        <ecNumber evidence="7">3.6.1.23</ecNumber>
    </recommendedName>
    <alternativeName>
        <fullName evidence="7">dUTP pyrophosphatase</fullName>
    </alternativeName>
</protein>
<dbReference type="CDD" id="cd07557">
    <property type="entry name" value="trimeric_dUTPase"/>
    <property type="match status" value="1"/>
</dbReference>
<dbReference type="InterPro" id="IPR029054">
    <property type="entry name" value="dUTPase-like"/>
</dbReference>
<dbReference type="NCBIfam" id="NF001862">
    <property type="entry name" value="PRK00601.1"/>
    <property type="match status" value="1"/>
</dbReference>
<comment type="similarity">
    <text evidence="1 7">Belongs to the dUTPase family.</text>
</comment>
<dbReference type="GO" id="GO:0000287">
    <property type="term" value="F:magnesium ion binding"/>
    <property type="evidence" value="ECO:0007669"/>
    <property type="project" value="UniProtKB-UniRule"/>
</dbReference>
<organism evidence="9 10">
    <name type="scientific">Lutispora thermophila DSM 19022</name>
    <dbReference type="NCBI Taxonomy" id="1122184"/>
    <lineage>
        <taxon>Bacteria</taxon>
        <taxon>Bacillati</taxon>
        <taxon>Bacillota</taxon>
        <taxon>Clostridia</taxon>
        <taxon>Lutisporales</taxon>
        <taxon>Lutisporaceae</taxon>
        <taxon>Lutispora</taxon>
    </lineage>
</organism>
<dbReference type="EMBL" id="FQZS01000027">
    <property type="protein sequence ID" value="SHJ29690.1"/>
    <property type="molecule type" value="Genomic_DNA"/>
</dbReference>
<dbReference type="InterPro" id="IPR033704">
    <property type="entry name" value="dUTPase_trimeric"/>
</dbReference>
<dbReference type="InterPro" id="IPR008181">
    <property type="entry name" value="dUTPase"/>
</dbReference>
<feature type="domain" description="dUTPase-like" evidence="8">
    <location>
        <begin position="18"/>
        <end position="150"/>
    </location>
</feature>
<evidence type="ECO:0000256" key="5">
    <source>
        <dbReference type="ARBA" id="ARBA00023080"/>
    </source>
</evidence>
<evidence type="ECO:0000256" key="6">
    <source>
        <dbReference type="ARBA" id="ARBA00047686"/>
    </source>
</evidence>
<comment type="caution">
    <text evidence="7">Lacks conserved residue(s) required for the propagation of feature annotation.</text>
</comment>
<dbReference type="PANTHER" id="PTHR11241">
    <property type="entry name" value="DEOXYURIDINE 5'-TRIPHOSPHATE NUCLEOTIDOHYDROLASE"/>
    <property type="match status" value="1"/>
</dbReference>
<sequence length="151" mass="16408">MNIDVKIKKIQKDFYYDFTIPDYATTGSAGMDLHACIKEPVVIKKGHICKIPTGIAIYIKDRNVGGFVFPRSGLASKHGISLANAVGVIDSDYTGEIICPLINHSEVDYVVNPGDRIAQIVFLPVYCANLIITDKLEETERGTGGFGSTGK</sequence>
<gene>
    <name evidence="7" type="primary">dut</name>
    <name evidence="9" type="ORF">SAMN02745176_03095</name>
</gene>
<evidence type="ECO:0000259" key="8">
    <source>
        <dbReference type="Pfam" id="PF00692"/>
    </source>
</evidence>
<name>A0A1M6I5M6_9FIRM</name>
<dbReference type="FunFam" id="2.70.40.10:FF:000002">
    <property type="entry name" value="dUTP diphosphatase"/>
    <property type="match status" value="1"/>
</dbReference>
<evidence type="ECO:0000313" key="9">
    <source>
        <dbReference type="EMBL" id="SHJ29690.1"/>
    </source>
</evidence>
<evidence type="ECO:0000256" key="7">
    <source>
        <dbReference type="HAMAP-Rule" id="MF_00116"/>
    </source>
</evidence>